<evidence type="ECO:0000313" key="4">
    <source>
        <dbReference type="Proteomes" id="UP000595373"/>
    </source>
</evidence>
<dbReference type="InterPro" id="IPR050563">
    <property type="entry name" value="4-hydroxybenzoyl-CoA_TE"/>
</dbReference>
<name>A0A9Q6Z1C4_HISSO</name>
<dbReference type="RefSeq" id="WP_075293671.1">
    <property type="nucleotide sequence ID" value="NZ_CP018802.1"/>
</dbReference>
<accession>A0A9Q6Z1C4</accession>
<proteinExistence type="inferred from homology"/>
<organism evidence="3 4">
    <name type="scientific">Histophilus somni</name>
    <name type="common">Haemophilus somnus</name>
    <dbReference type="NCBI Taxonomy" id="731"/>
    <lineage>
        <taxon>Bacteria</taxon>
        <taxon>Pseudomonadati</taxon>
        <taxon>Pseudomonadota</taxon>
        <taxon>Gammaproteobacteria</taxon>
        <taxon>Pasteurellales</taxon>
        <taxon>Pasteurellaceae</taxon>
        <taxon>Histophilus</taxon>
    </lineage>
</organism>
<dbReference type="InterPro" id="IPR008272">
    <property type="entry name" value="HB-CoA_thioesterase_AS"/>
</dbReference>
<dbReference type="InterPro" id="IPR006684">
    <property type="entry name" value="YbgC/YbaW"/>
</dbReference>
<evidence type="ECO:0000313" key="3">
    <source>
        <dbReference type="EMBL" id="QQF82607.1"/>
    </source>
</evidence>
<dbReference type="FunFam" id="3.10.129.10:FF:000004">
    <property type="entry name" value="Tol-pal system-associated acyl-CoA thioesterase"/>
    <property type="match status" value="1"/>
</dbReference>
<sequence length="141" mass="16137">MPVFKLPVRVYYEDTDAGGVVYHARYLHFFERARTEYLRTLNFSQQNLLNERKVAFVVKSIRIDYCVPAKLDDLLIVETYVVAIKGASIVFSQILKRDDEIISQAVVKVASVDLVKMRPVAIPQEIKAEIKLNDNIFGVMS</sequence>
<evidence type="ECO:0000256" key="1">
    <source>
        <dbReference type="ARBA" id="ARBA00005953"/>
    </source>
</evidence>
<dbReference type="InterPro" id="IPR014166">
    <property type="entry name" value="Tol-Pal_acyl-CoA_thioesterase"/>
</dbReference>
<keyword evidence="4" id="KW-1185">Reference proteome</keyword>
<dbReference type="AlphaFoldDB" id="A0A9Q6Z1C4"/>
<keyword evidence="2" id="KW-0378">Hydrolase</keyword>
<dbReference type="OrthoDB" id="9808429at2"/>
<reference evidence="3 4" key="1">
    <citation type="submission" date="2020-12" db="EMBL/GenBank/DDBJ databases">
        <title>ASc-MMNZ-VFA-070.</title>
        <authorList>
            <person name="Schryvers A."/>
            <person name="Mostafa Nazari M."/>
            <person name="Farshchi Andisi V."/>
            <person name="Timsit E."/>
            <person name="Walter Morck D."/>
        </authorList>
    </citation>
    <scope>NUCLEOTIDE SEQUENCE [LARGE SCALE GENOMIC DNA]</scope>
    <source>
        <strain evidence="3 4">ASc-MMNZ-VFA-070</strain>
    </source>
</reference>
<dbReference type="NCBIfam" id="TIGR00051">
    <property type="entry name" value="YbgC/FadM family acyl-CoA thioesterase"/>
    <property type="match status" value="1"/>
</dbReference>
<dbReference type="PANTHER" id="PTHR31793">
    <property type="entry name" value="4-HYDROXYBENZOYL-COA THIOESTERASE FAMILY MEMBER"/>
    <property type="match status" value="1"/>
</dbReference>
<dbReference type="GO" id="GO:0047617">
    <property type="term" value="F:fatty acyl-CoA hydrolase activity"/>
    <property type="evidence" value="ECO:0007669"/>
    <property type="project" value="TreeGrafter"/>
</dbReference>
<dbReference type="NCBIfam" id="TIGR02799">
    <property type="entry name" value="thio_ybgC"/>
    <property type="match status" value="1"/>
</dbReference>
<dbReference type="PANTHER" id="PTHR31793:SF37">
    <property type="entry name" value="ACYL-COA THIOESTER HYDROLASE YBGC"/>
    <property type="match status" value="1"/>
</dbReference>
<dbReference type="Gene3D" id="3.10.129.10">
    <property type="entry name" value="Hotdog Thioesterase"/>
    <property type="match status" value="1"/>
</dbReference>
<dbReference type="PROSITE" id="PS01328">
    <property type="entry name" value="4HBCOA_THIOESTERASE"/>
    <property type="match status" value="1"/>
</dbReference>
<dbReference type="InterPro" id="IPR029069">
    <property type="entry name" value="HotDog_dom_sf"/>
</dbReference>
<dbReference type="CDD" id="cd00586">
    <property type="entry name" value="4HBT"/>
    <property type="match status" value="1"/>
</dbReference>
<protein>
    <submittedName>
        <fullName evidence="3">Tol-pal system-associated acyl-CoA thioesterase</fullName>
    </submittedName>
</protein>
<gene>
    <name evidence="3" type="primary">ybgC</name>
    <name evidence="3" type="ORF">JFL49_01400</name>
</gene>
<evidence type="ECO:0000256" key="2">
    <source>
        <dbReference type="ARBA" id="ARBA00022801"/>
    </source>
</evidence>
<dbReference type="SUPFAM" id="SSF54637">
    <property type="entry name" value="Thioesterase/thiol ester dehydrase-isomerase"/>
    <property type="match status" value="1"/>
</dbReference>
<dbReference type="Proteomes" id="UP000595373">
    <property type="component" value="Chromosome"/>
</dbReference>
<dbReference type="PIRSF" id="PIRSF003230">
    <property type="entry name" value="YbgC"/>
    <property type="match status" value="1"/>
</dbReference>
<comment type="similarity">
    <text evidence="1">Belongs to the 4-hydroxybenzoyl-CoA thioesterase family.</text>
</comment>
<dbReference type="EMBL" id="CP066558">
    <property type="protein sequence ID" value="QQF82607.1"/>
    <property type="molecule type" value="Genomic_DNA"/>
</dbReference>
<dbReference type="Pfam" id="PF13279">
    <property type="entry name" value="4HBT_2"/>
    <property type="match status" value="1"/>
</dbReference>